<protein>
    <submittedName>
        <fullName evidence="1">Uncharacterized protein</fullName>
    </submittedName>
</protein>
<sequence>MNGKLRYSLMHIIEWDTGVTLCGLDPSRGHWDAIAKDISITPEEVARTPHLWCRKCWKVFKKRYPMLVEKASKLTWSQTLSKRMEIFFQHHCFGPIV</sequence>
<evidence type="ECO:0000313" key="1">
    <source>
        <dbReference type="EMBL" id="KKK91483.1"/>
    </source>
</evidence>
<organism evidence="1">
    <name type="scientific">marine sediment metagenome</name>
    <dbReference type="NCBI Taxonomy" id="412755"/>
    <lineage>
        <taxon>unclassified sequences</taxon>
        <taxon>metagenomes</taxon>
        <taxon>ecological metagenomes</taxon>
    </lineage>
</organism>
<proteinExistence type="predicted"/>
<accession>A0A0F8ZCL7</accession>
<dbReference type="EMBL" id="LAZR01048632">
    <property type="protein sequence ID" value="KKK91483.1"/>
    <property type="molecule type" value="Genomic_DNA"/>
</dbReference>
<gene>
    <name evidence="1" type="ORF">LCGC14_2712540</name>
</gene>
<dbReference type="AlphaFoldDB" id="A0A0F8ZCL7"/>
<reference evidence="1" key="1">
    <citation type="journal article" date="2015" name="Nature">
        <title>Complex archaea that bridge the gap between prokaryotes and eukaryotes.</title>
        <authorList>
            <person name="Spang A."/>
            <person name="Saw J.H."/>
            <person name="Jorgensen S.L."/>
            <person name="Zaremba-Niedzwiedzka K."/>
            <person name="Martijn J."/>
            <person name="Lind A.E."/>
            <person name="van Eijk R."/>
            <person name="Schleper C."/>
            <person name="Guy L."/>
            <person name="Ettema T.J."/>
        </authorList>
    </citation>
    <scope>NUCLEOTIDE SEQUENCE</scope>
</reference>
<comment type="caution">
    <text evidence="1">The sequence shown here is derived from an EMBL/GenBank/DDBJ whole genome shotgun (WGS) entry which is preliminary data.</text>
</comment>
<name>A0A0F8ZCL7_9ZZZZ</name>